<sequence>MRGKCRQADAVCIAPSGAGDRVRYPTDVYGEPLGCRADADADAEELRASCGNAQTDEAGRERQRRPSELGYPRGLQCARLHARILRVATEFSCSVSLGRRAGKWRWRKRTEELSCVRAAETRARTLRGAARSSDVGVSRSRRLAPIPPRYLHGRRGVQLLSADGVDDPQRPTTHAMQWKPSADSVPNSTFTGRNRIRSVAAL</sequence>
<feature type="region of interest" description="Disordered" evidence="1">
    <location>
        <begin position="162"/>
        <end position="190"/>
    </location>
</feature>
<evidence type="ECO:0000313" key="2">
    <source>
        <dbReference type="EMBL" id="KAJ7631743.1"/>
    </source>
</evidence>
<evidence type="ECO:0000313" key="3">
    <source>
        <dbReference type="Proteomes" id="UP001221757"/>
    </source>
</evidence>
<dbReference type="Proteomes" id="UP001221757">
    <property type="component" value="Unassembled WGS sequence"/>
</dbReference>
<reference evidence="2" key="1">
    <citation type="submission" date="2023-03" db="EMBL/GenBank/DDBJ databases">
        <title>Massive genome expansion in bonnet fungi (Mycena s.s.) driven by repeated elements and novel gene families across ecological guilds.</title>
        <authorList>
            <consortium name="Lawrence Berkeley National Laboratory"/>
            <person name="Harder C.B."/>
            <person name="Miyauchi S."/>
            <person name="Viragh M."/>
            <person name="Kuo A."/>
            <person name="Thoen E."/>
            <person name="Andreopoulos B."/>
            <person name="Lu D."/>
            <person name="Skrede I."/>
            <person name="Drula E."/>
            <person name="Henrissat B."/>
            <person name="Morin E."/>
            <person name="Kohler A."/>
            <person name="Barry K."/>
            <person name="LaButti K."/>
            <person name="Morin E."/>
            <person name="Salamov A."/>
            <person name="Lipzen A."/>
            <person name="Mereny Z."/>
            <person name="Hegedus B."/>
            <person name="Baldrian P."/>
            <person name="Stursova M."/>
            <person name="Weitz H."/>
            <person name="Taylor A."/>
            <person name="Grigoriev I.V."/>
            <person name="Nagy L.G."/>
            <person name="Martin F."/>
            <person name="Kauserud H."/>
        </authorList>
    </citation>
    <scope>NUCLEOTIDE SEQUENCE</scope>
    <source>
        <strain evidence="2">CBHHK067</strain>
    </source>
</reference>
<gene>
    <name evidence="2" type="ORF">B0H17DRAFT_1283343</name>
</gene>
<proteinExistence type="predicted"/>
<name>A0AAD7BV45_MYCRO</name>
<dbReference type="AlphaFoldDB" id="A0AAD7BV45"/>
<organism evidence="2 3">
    <name type="scientific">Mycena rosella</name>
    <name type="common">Pink bonnet</name>
    <name type="synonym">Agaricus rosellus</name>
    <dbReference type="NCBI Taxonomy" id="1033263"/>
    <lineage>
        <taxon>Eukaryota</taxon>
        <taxon>Fungi</taxon>
        <taxon>Dikarya</taxon>
        <taxon>Basidiomycota</taxon>
        <taxon>Agaricomycotina</taxon>
        <taxon>Agaricomycetes</taxon>
        <taxon>Agaricomycetidae</taxon>
        <taxon>Agaricales</taxon>
        <taxon>Marasmiineae</taxon>
        <taxon>Mycenaceae</taxon>
        <taxon>Mycena</taxon>
    </lineage>
</organism>
<dbReference type="EMBL" id="JARKIE010000510">
    <property type="protein sequence ID" value="KAJ7631743.1"/>
    <property type="molecule type" value="Genomic_DNA"/>
</dbReference>
<comment type="caution">
    <text evidence="2">The sequence shown here is derived from an EMBL/GenBank/DDBJ whole genome shotgun (WGS) entry which is preliminary data.</text>
</comment>
<protein>
    <submittedName>
        <fullName evidence="2">Uncharacterized protein</fullName>
    </submittedName>
</protein>
<accession>A0AAD7BV45</accession>
<keyword evidence="3" id="KW-1185">Reference proteome</keyword>
<evidence type="ECO:0000256" key="1">
    <source>
        <dbReference type="SAM" id="MobiDB-lite"/>
    </source>
</evidence>